<protein>
    <recommendedName>
        <fullName evidence="5">AIG1-type G domain-containing protein</fullName>
    </recommendedName>
</protein>
<comment type="similarity">
    <text evidence="1">Belongs to the TRAFAC class TrmE-Era-EngA-EngB-Septin-like GTPase superfamily. AIG1/Toc34/Toc159-like paraseptin GTPase family. IAN subfamily.</text>
</comment>
<keyword evidence="3" id="KW-0342">GTP-binding</keyword>
<dbReference type="GO" id="GO:0005525">
    <property type="term" value="F:GTP binding"/>
    <property type="evidence" value="ECO:0007669"/>
    <property type="project" value="UniProtKB-KW"/>
</dbReference>
<reference evidence="6 7" key="1">
    <citation type="journal article" date="2020" name="Nature">
        <title>Six reference-quality genomes reveal evolution of bat adaptations.</title>
        <authorList>
            <person name="Jebb D."/>
            <person name="Huang Z."/>
            <person name="Pippel M."/>
            <person name="Hughes G.M."/>
            <person name="Lavrichenko K."/>
            <person name="Devanna P."/>
            <person name="Winkler S."/>
            <person name="Jermiin L.S."/>
            <person name="Skirmuntt E.C."/>
            <person name="Katzourakis A."/>
            <person name="Burkitt-Gray L."/>
            <person name="Ray D.A."/>
            <person name="Sullivan K.A.M."/>
            <person name="Roscito J.G."/>
            <person name="Kirilenko B.M."/>
            <person name="Davalos L.M."/>
            <person name="Corthals A.P."/>
            <person name="Power M.L."/>
            <person name="Jones G."/>
            <person name="Ransome R.D."/>
            <person name="Dechmann D.K.N."/>
            <person name="Locatelli A.G."/>
            <person name="Puechmaille S.J."/>
            <person name="Fedrigo O."/>
            <person name="Jarvis E.D."/>
            <person name="Hiller M."/>
            <person name="Vernes S.C."/>
            <person name="Myers E.W."/>
            <person name="Teeling E.C."/>
        </authorList>
    </citation>
    <scope>NUCLEOTIDE SEQUENCE [LARGE SCALE GENOMIC DNA]</scope>
    <source>
        <strain evidence="6">MMyoMyo1</strain>
        <tissue evidence="6">Flight muscle</tissue>
    </source>
</reference>
<name>A0A7J7V2V5_MYOMY</name>
<keyword evidence="4" id="KW-0175">Coiled coil</keyword>
<dbReference type="SUPFAM" id="SSF52540">
    <property type="entry name" value="P-loop containing nucleoside triphosphate hydrolases"/>
    <property type="match status" value="2"/>
</dbReference>
<dbReference type="FunFam" id="3.40.50.300:FF:000366">
    <property type="entry name" value="GTPase, IMAP family member 2"/>
    <property type="match status" value="2"/>
</dbReference>
<evidence type="ECO:0000313" key="6">
    <source>
        <dbReference type="EMBL" id="KAF6319485.1"/>
    </source>
</evidence>
<dbReference type="InterPro" id="IPR006703">
    <property type="entry name" value="G_AIG1"/>
</dbReference>
<evidence type="ECO:0000256" key="3">
    <source>
        <dbReference type="ARBA" id="ARBA00023134"/>
    </source>
</evidence>
<feature type="coiled-coil region" evidence="4">
    <location>
        <begin position="194"/>
        <end position="221"/>
    </location>
</feature>
<sequence>MFESRLAVQPVTRECQEATGKWNGRNIQVVDTPSIFEAKAQGQEMYKDIGDCYLLSAPGPHVLLLVTQLGHFTAQDMVAVRRVKEVFGAGAMKHVVVIFTHKEDLGDGSLDDYVDKTDNHSLQSLIQECKNRYCGLNNKATEKEQREQLKKLMAVVEKLESDNQSHFYTNDLFLYAKMLQGGSDGTPEEHRCYLTKVQVHIEKQKQDLKVLENQDSQLRLVLVGKTGAGKSATGNSILGKKAFNSSIAAKSITKACQKERSVWNGREIVVVDTPGIFETEVPDADTQREIAKCILQTSPGPHAVLLVVPLGRYTKEEQKAVEKMLSMFGPKVRKYMILLFTRKDDLDGMELRDYLKEAPEGIQDLMKQFKDRHCEFNNKATGAEQEDQRTQLLDLVQRVVKQNKGGFYTNKIYQRAEVEIQKQIQAIQENYRARLKKEKRQLKEEYEEKIRKLEDTLEQEMKKAEMEREFEEREKYYLFMQQNARGEVESQKGMLDLILKGLRVIWREISSLFKED</sequence>
<dbReference type="PROSITE" id="PS51720">
    <property type="entry name" value="G_AIG1"/>
    <property type="match status" value="2"/>
</dbReference>
<feature type="domain" description="AIG1-type G" evidence="5">
    <location>
        <begin position="1"/>
        <end position="177"/>
    </location>
</feature>
<dbReference type="PANTHER" id="PTHR10903">
    <property type="entry name" value="GTPASE, IMAP FAMILY MEMBER-RELATED"/>
    <property type="match status" value="1"/>
</dbReference>
<dbReference type="PANTHER" id="PTHR10903:SF182">
    <property type="entry name" value="GTPASE IMAP FAMILY MEMBER 4"/>
    <property type="match status" value="1"/>
</dbReference>
<dbReference type="AlphaFoldDB" id="A0A7J7V2V5"/>
<evidence type="ECO:0000313" key="7">
    <source>
        <dbReference type="Proteomes" id="UP000527355"/>
    </source>
</evidence>
<keyword evidence="2" id="KW-0547">Nucleotide-binding</keyword>
<evidence type="ECO:0000256" key="2">
    <source>
        <dbReference type="ARBA" id="ARBA00022741"/>
    </source>
</evidence>
<accession>A0A7J7V2V5</accession>
<dbReference type="VEuPathDB" id="HostDB:LOC118666509"/>
<evidence type="ECO:0000256" key="1">
    <source>
        <dbReference type="ARBA" id="ARBA00008535"/>
    </source>
</evidence>
<dbReference type="InterPro" id="IPR045058">
    <property type="entry name" value="GIMA/IAN/Toc"/>
</dbReference>
<dbReference type="CDD" id="cd01852">
    <property type="entry name" value="AIG1"/>
    <property type="match status" value="2"/>
</dbReference>
<evidence type="ECO:0000259" key="5">
    <source>
        <dbReference type="PROSITE" id="PS51720"/>
    </source>
</evidence>
<keyword evidence="7" id="KW-1185">Reference proteome</keyword>
<dbReference type="Gene3D" id="3.40.50.300">
    <property type="entry name" value="P-loop containing nucleotide triphosphate hydrolases"/>
    <property type="match status" value="2"/>
</dbReference>
<dbReference type="Proteomes" id="UP000527355">
    <property type="component" value="Unassembled WGS sequence"/>
</dbReference>
<dbReference type="EMBL" id="JABWUV010000011">
    <property type="protein sequence ID" value="KAF6319485.1"/>
    <property type="molecule type" value="Genomic_DNA"/>
</dbReference>
<proteinExistence type="inferred from homology"/>
<dbReference type="GO" id="GO:0005829">
    <property type="term" value="C:cytosol"/>
    <property type="evidence" value="ECO:0007669"/>
    <property type="project" value="TreeGrafter"/>
</dbReference>
<dbReference type="InterPro" id="IPR027417">
    <property type="entry name" value="P-loop_NTPase"/>
</dbReference>
<feature type="domain" description="AIG1-type G" evidence="5">
    <location>
        <begin position="215"/>
        <end position="417"/>
    </location>
</feature>
<organism evidence="6 7">
    <name type="scientific">Myotis myotis</name>
    <name type="common">Greater mouse-eared bat</name>
    <name type="synonym">Vespertilio myotis</name>
    <dbReference type="NCBI Taxonomy" id="51298"/>
    <lineage>
        <taxon>Eukaryota</taxon>
        <taxon>Metazoa</taxon>
        <taxon>Chordata</taxon>
        <taxon>Craniata</taxon>
        <taxon>Vertebrata</taxon>
        <taxon>Euteleostomi</taxon>
        <taxon>Mammalia</taxon>
        <taxon>Eutheria</taxon>
        <taxon>Laurasiatheria</taxon>
        <taxon>Chiroptera</taxon>
        <taxon>Yangochiroptera</taxon>
        <taxon>Vespertilionidae</taxon>
        <taxon>Myotis</taxon>
    </lineage>
</organism>
<comment type="caution">
    <text evidence="6">The sequence shown here is derived from an EMBL/GenBank/DDBJ whole genome shotgun (WGS) entry which is preliminary data.</text>
</comment>
<evidence type="ECO:0000256" key="4">
    <source>
        <dbReference type="SAM" id="Coils"/>
    </source>
</evidence>
<dbReference type="Pfam" id="PF04548">
    <property type="entry name" value="AIG1"/>
    <property type="match status" value="2"/>
</dbReference>
<gene>
    <name evidence="6" type="ORF">mMyoMyo1_005638</name>
</gene>
<feature type="coiled-coil region" evidence="4">
    <location>
        <begin position="425"/>
        <end position="474"/>
    </location>
</feature>